<dbReference type="PRINTS" id="PR00344">
    <property type="entry name" value="BCTRLSENSOR"/>
</dbReference>
<dbReference type="InterPro" id="IPR004358">
    <property type="entry name" value="Sig_transdc_His_kin-like_C"/>
</dbReference>
<evidence type="ECO:0000256" key="7">
    <source>
        <dbReference type="ARBA" id="ARBA00023012"/>
    </source>
</evidence>
<dbReference type="SMART" id="SM00260">
    <property type="entry name" value="CheW"/>
    <property type="match status" value="1"/>
</dbReference>
<dbReference type="EMBL" id="SPIA01000002">
    <property type="protein sequence ID" value="TFH68020.1"/>
    <property type="molecule type" value="Genomic_DNA"/>
</dbReference>
<dbReference type="PROSITE" id="PS50109">
    <property type="entry name" value="HIS_KIN"/>
    <property type="match status" value="1"/>
</dbReference>
<keyword evidence="5" id="KW-0808">Transferase</keyword>
<keyword evidence="4 9" id="KW-0597">Phosphoprotein</keyword>
<dbReference type="Pfam" id="PF01627">
    <property type="entry name" value="Hpt"/>
    <property type="match status" value="1"/>
</dbReference>
<protein>
    <recommendedName>
        <fullName evidence="3">Chemotaxis protein CheA</fullName>
        <ecNumber evidence="2">2.7.13.3</ecNumber>
    </recommendedName>
</protein>
<reference evidence="12 13" key="1">
    <citation type="submission" date="2019-03" db="EMBL/GenBank/DDBJ databases">
        <title>Draft genome of Gammaproteobacteria bacterium LSUCC0057, a member of the SAR92 clade.</title>
        <authorList>
            <person name="Lanclos V.C."/>
            <person name="Doiron C."/>
            <person name="Henson M.W."/>
            <person name="Thrash J.C."/>
        </authorList>
    </citation>
    <scope>NUCLEOTIDE SEQUENCE [LARGE SCALE GENOMIC DNA]</scope>
    <source>
        <strain evidence="12 13">LSUCC0057</strain>
    </source>
</reference>
<dbReference type="AlphaFoldDB" id="A0A4Y8UH67"/>
<evidence type="ECO:0000313" key="13">
    <source>
        <dbReference type="Proteomes" id="UP000298133"/>
    </source>
</evidence>
<evidence type="ECO:0000256" key="5">
    <source>
        <dbReference type="ARBA" id="ARBA00022679"/>
    </source>
</evidence>
<feature type="domain" description="HPt" evidence="11">
    <location>
        <begin position="6"/>
        <end position="114"/>
    </location>
</feature>
<dbReference type="InterPro" id="IPR003594">
    <property type="entry name" value="HATPase_dom"/>
</dbReference>
<comment type="function">
    <text evidence="8">Involved in the transmission of sensory signals from the chemoreceptors to the flagellar motors. CheA is autophosphorylated; it can transfer its phosphate group to either CheB or CheY.</text>
</comment>
<dbReference type="EC" id="2.7.13.3" evidence="2"/>
<evidence type="ECO:0000256" key="3">
    <source>
        <dbReference type="ARBA" id="ARBA00021495"/>
    </source>
</evidence>
<organism evidence="12 13">
    <name type="scientific">Gammaproteobacteria bacterium LSUCC0057</name>
    <dbReference type="NCBI Taxonomy" id="2559237"/>
    <lineage>
        <taxon>Bacteria</taxon>
        <taxon>Pseudomonadati</taxon>
        <taxon>Pseudomonadota</taxon>
        <taxon>Gammaproteobacteria</taxon>
        <taxon>Cellvibrionales</taxon>
        <taxon>Porticoccaceae</taxon>
        <taxon>SAR92 clade</taxon>
    </lineage>
</organism>
<name>A0A4Y8UH67_9GAMM</name>
<keyword evidence="6" id="KW-0418">Kinase</keyword>
<evidence type="ECO:0000256" key="8">
    <source>
        <dbReference type="ARBA" id="ARBA00035100"/>
    </source>
</evidence>
<comment type="catalytic activity">
    <reaction evidence="1">
        <text>ATP + protein L-histidine = ADP + protein N-phospho-L-histidine.</text>
        <dbReference type="EC" id="2.7.13.3"/>
    </reaction>
</comment>
<evidence type="ECO:0000313" key="12">
    <source>
        <dbReference type="EMBL" id="TFH68020.1"/>
    </source>
</evidence>
<keyword evidence="7" id="KW-0902">Two-component regulatory system</keyword>
<dbReference type="OrthoDB" id="9803176at2"/>
<dbReference type="Gene3D" id="1.20.120.160">
    <property type="entry name" value="HPT domain"/>
    <property type="match status" value="1"/>
</dbReference>
<dbReference type="Pfam" id="PF01584">
    <property type="entry name" value="CheW"/>
    <property type="match status" value="1"/>
</dbReference>
<dbReference type="InterPro" id="IPR036641">
    <property type="entry name" value="HPT_dom_sf"/>
</dbReference>
<dbReference type="SUPFAM" id="SSF47226">
    <property type="entry name" value="Histidine-containing phosphotransfer domain, HPT domain"/>
    <property type="match status" value="1"/>
</dbReference>
<evidence type="ECO:0000256" key="2">
    <source>
        <dbReference type="ARBA" id="ARBA00012438"/>
    </source>
</evidence>
<dbReference type="GO" id="GO:0006935">
    <property type="term" value="P:chemotaxis"/>
    <property type="evidence" value="ECO:0007669"/>
    <property type="project" value="InterPro"/>
</dbReference>
<evidence type="ECO:0000256" key="1">
    <source>
        <dbReference type="ARBA" id="ARBA00000085"/>
    </source>
</evidence>
<evidence type="ECO:0000256" key="6">
    <source>
        <dbReference type="ARBA" id="ARBA00022777"/>
    </source>
</evidence>
<dbReference type="InterPro" id="IPR008207">
    <property type="entry name" value="Sig_transdc_His_kin_Hpt_dom"/>
</dbReference>
<dbReference type="GO" id="GO:0000155">
    <property type="term" value="F:phosphorelay sensor kinase activity"/>
    <property type="evidence" value="ECO:0007669"/>
    <property type="project" value="UniProtKB-ARBA"/>
</dbReference>
<evidence type="ECO:0000259" key="11">
    <source>
        <dbReference type="PROSITE" id="PS50894"/>
    </source>
</evidence>
<dbReference type="PROSITE" id="PS50894">
    <property type="entry name" value="HPT"/>
    <property type="match status" value="1"/>
</dbReference>
<dbReference type="SUPFAM" id="SSF55874">
    <property type="entry name" value="ATPase domain of HSP90 chaperone/DNA topoisomerase II/histidine kinase"/>
    <property type="match status" value="1"/>
</dbReference>
<dbReference type="PANTHER" id="PTHR43395">
    <property type="entry name" value="SENSOR HISTIDINE KINASE CHEA"/>
    <property type="match status" value="1"/>
</dbReference>
<dbReference type="InterPro" id="IPR002545">
    <property type="entry name" value="CheW-lke_dom"/>
</dbReference>
<dbReference type="InterPro" id="IPR036061">
    <property type="entry name" value="CheW-like_dom_sf"/>
</dbReference>
<dbReference type="SMART" id="SM00387">
    <property type="entry name" value="HATPase_c"/>
    <property type="match status" value="1"/>
</dbReference>
<keyword evidence="13" id="KW-1185">Reference proteome</keyword>
<dbReference type="InterPro" id="IPR051315">
    <property type="entry name" value="Bact_Chemotaxis_CheA"/>
</dbReference>
<dbReference type="InterPro" id="IPR005467">
    <property type="entry name" value="His_kinase_dom"/>
</dbReference>
<dbReference type="InterPro" id="IPR036890">
    <property type="entry name" value="HATPase_C_sf"/>
</dbReference>
<dbReference type="Proteomes" id="UP000298133">
    <property type="component" value="Unassembled WGS sequence"/>
</dbReference>
<gene>
    <name evidence="12" type="ORF">E3W66_07185</name>
</gene>
<comment type="caution">
    <text evidence="12">The sequence shown here is derived from an EMBL/GenBank/DDBJ whole genome shotgun (WGS) entry which is preliminary data.</text>
</comment>
<feature type="modified residue" description="Phosphohistidine" evidence="9">
    <location>
        <position position="54"/>
    </location>
</feature>
<evidence type="ECO:0000256" key="4">
    <source>
        <dbReference type="ARBA" id="ARBA00022553"/>
    </source>
</evidence>
<dbReference type="CDD" id="cd00088">
    <property type="entry name" value="HPT"/>
    <property type="match status" value="1"/>
</dbReference>
<accession>A0A4Y8UH67</accession>
<dbReference type="SUPFAM" id="SSF50341">
    <property type="entry name" value="CheW-like"/>
    <property type="match status" value="1"/>
</dbReference>
<feature type="domain" description="Histidine kinase" evidence="10">
    <location>
        <begin position="133"/>
        <end position="378"/>
    </location>
</feature>
<proteinExistence type="predicted"/>
<sequence>MELSVMDSQGEQLQSVFAEEAAQRLAAMLALLEPVDDPRPLSAAEAEQLCHQLHGLKGGARLVGQQSLAQLAHQLESQLGDANQLRLASRAQWRQAVDQLYGALQPTATAPVTAVPVQTVPLVQQRIAVEPQALDSLIRQMVEARVAQQQLLGQLSAAAELLPTALQRTLKLAHQRQLVLLEAQQRQLLALRMVPINSVLPRWRQLVRSVAAELQRSVELRIDIETSAQVDRTVLEQLVPLVEHLLRNAICHGIEPREQRSALGKPATGVLRVSCRCRDGQLTVVVEDDGRGIDFDRLSAIAQQRGLLAGADAQRQPLLIAALLRGGLSSAEQLSTVAGRGFGLAAVAAAARDLGGALSLHSESGGGSQFTLQLPISVELRRLLSVQIAGRRYFLSGRAVQRVEQFASPADAQQQCGEQFPLADAARLLGFAPHPAQSSGAAVLVDCDGWKLALRVDRAGDYCEQRVELLGPPADAIPGVAGALLGDDGQPCLVLDLLDLLRAVRGGQLPISAAQLFDGS</sequence>
<dbReference type="Gene3D" id="3.30.565.10">
    <property type="entry name" value="Histidine kinase-like ATPase, C-terminal domain"/>
    <property type="match status" value="1"/>
</dbReference>
<dbReference type="FunFam" id="3.30.565.10:FF:000016">
    <property type="entry name" value="Chemotaxis protein CheA, putative"/>
    <property type="match status" value="1"/>
</dbReference>
<dbReference type="PANTHER" id="PTHR43395:SF8">
    <property type="entry name" value="HISTIDINE KINASE"/>
    <property type="match status" value="1"/>
</dbReference>
<evidence type="ECO:0000256" key="9">
    <source>
        <dbReference type="PROSITE-ProRule" id="PRU00110"/>
    </source>
</evidence>
<evidence type="ECO:0000259" key="10">
    <source>
        <dbReference type="PROSITE" id="PS50109"/>
    </source>
</evidence>
<dbReference type="Pfam" id="PF02518">
    <property type="entry name" value="HATPase_c"/>
    <property type="match status" value="1"/>
</dbReference>